<dbReference type="PANTHER" id="PTHR43309:SF3">
    <property type="entry name" value="5-OXOPROLINASE SUBUNIT C"/>
    <property type="match status" value="1"/>
</dbReference>
<evidence type="ECO:0000313" key="6">
    <source>
        <dbReference type="Proteomes" id="UP001596415"/>
    </source>
</evidence>
<proteinExistence type="predicted"/>
<protein>
    <submittedName>
        <fullName evidence="5">Biotin-dependent carboxyltransferase family protein</fullName>
    </submittedName>
</protein>
<organism evidence="5 6">
    <name type="scientific">Jejudonia soesokkakensis</name>
    <dbReference type="NCBI Taxonomy" id="1323432"/>
    <lineage>
        <taxon>Bacteria</taxon>
        <taxon>Pseudomonadati</taxon>
        <taxon>Bacteroidota</taxon>
        <taxon>Flavobacteriia</taxon>
        <taxon>Flavobacteriales</taxon>
        <taxon>Flavobacteriaceae</taxon>
        <taxon>Jejudonia</taxon>
    </lineage>
</organism>
<evidence type="ECO:0000256" key="1">
    <source>
        <dbReference type="ARBA" id="ARBA00022741"/>
    </source>
</evidence>
<keyword evidence="3" id="KW-0067">ATP-binding</keyword>
<feature type="domain" description="Carboxyltransferase" evidence="4">
    <location>
        <begin position="23"/>
        <end position="279"/>
    </location>
</feature>
<keyword evidence="2" id="KW-0378">Hydrolase</keyword>
<gene>
    <name evidence="5" type="ORF">ACFQO1_07200</name>
</gene>
<dbReference type="InterPro" id="IPR052708">
    <property type="entry name" value="PxpC"/>
</dbReference>
<evidence type="ECO:0000313" key="5">
    <source>
        <dbReference type="EMBL" id="MFC7357468.1"/>
    </source>
</evidence>
<dbReference type="Pfam" id="PF02626">
    <property type="entry name" value="CT_A_B"/>
    <property type="match status" value="1"/>
</dbReference>
<evidence type="ECO:0000256" key="2">
    <source>
        <dbReference type="ARBA" id="ARBA00022801"/>
    </source>
</evidence>
<comment type="caution">
    <text evidence="5">The sequence shown here is derived from an EMBL/GenBank/DDBJ whole genome shotgun (WGS) entry which is preliminary data.</text>
</comment>
<dbReference type="Gene3D" id="2.40.100.10">
    <property type="entry name" value="Cyclophilin-like"/>
    <property type="match status" value="1"/>
</dbReference>
<keyword evidence="6" id="KW-1185">Reference proteome</keyword>
<keyword evidence="1" id="KW-0547">Nucleotide-binding</keyword>
<reference evidence="6" key="1">
    <citation type="journal article" date="2019" name="Int. J. Syst. Evol. Microbiol.">
        <title>The Global Catalogue of Microorganisms (GCM) 10K type strain sequencing project: providing services to taxonomists for standard genome sequencing and annotation.</title>
        <authorList>
            <consortium name="The Broad Institute Genomics Platform"/>
            <consortium name="The Broad Institute Genome Sequencing Center for Infectious Disease"/>
            <person name="Wu L."/>
            <person name="Ma J."/>
        </authorList>
    </citation>
    <scope>NUCLEOTIDE SEQUENCE [LARGE SCALE GENOMIC DNA]</scope>
    <source>
        <strain evidence="6">CGMCC 1.16306</strain>
    </source>
</reference>
<dbReference type="InterPro" id="IPR029000">
    <property type="entry name" value="Cyclophilin-like_dom_sf"/>
</dbReference>
<sequence length="279" mass="29923">MIEVLSAGLVTTLQDRGRFGSRSMGVPVSGTMDGHSAMLANALVRNASEAAVLECVLMGPKLFFDENALIAVTGAHFQPTIDGKPIALNKSIKVSRGSTLNVGSAVKGMYGYISIQGGFVSEIVLGSQSFYKGITKKAALEKGDVLKFNSSSIFSEALKTNLQPLDFNQHIVEVIAGPEFNKLSKFQQHLVLKSAYKIAPQSNRMAIVFEDKRGVGVSEILTAPVQPGTVQITPSGKLIILMRDAQTTGGYGRIFQLTEAAIHLLSQQRPGFLISLKLI</sequence>
<name>A0ABW2MS13_9FLAO</name>
<dbReference type="EMBL" id="JBHTBN010000003">
    <property type="protein sequence ID" value="MFC7357468.1"/>
    <property type="molecule type" value="Genomic_DNA"/>
</dbReference>
<evidence type="ECO:0000256" key="3">
    <source>
        <dbReference type="ARBA" id="ARBA00022840"/>
    </source>
</evidence>
<dbReference type="PANTHER" id="PTHR43309">
    <property type="entry name" value="5-OXOPROLINASE SUBUNIT C"/>
    <property type="match status" value="1"/>
</dbReference>
<dbReference type="RefSeq" id="WP_380217314.1">
    <property type="nucleotide sequence ID" value="NZ_JBHTBN010000003.1"/>
</dbReference>
<dbReference type="SMART" id="SM00797">
    <property type="entry name" value="AHS2"/>
    <property type="match status" value="1"/>
</dbReference>
<evidence type="ECO:0000259" key="4">
    <source>
        <dbReference type="SMART" id="SM00797"/>
    </source>
</evidence>
<accession>A0ABW2MS13</accession>
<dbReference type="InterPro" id="IPR003778">
    <property type="entry name" value="CT_A_B"/>
</dbReference>
<dbReference type="Proteomes" id="UP001596415">
    <property type="component" value="Unassembled WGS sequence"/>
</dbReference>